<sequence length="192" mass="20655">PCLKMKKRCLIPILAVLFICSFFAIASLTNNNFENGVISENPIKYNSNVCTQVIRADGTVELLGCSPNVLTNVGKNAIKAILGEGTIYGAFNYIGLCNLTAGACTADATDTTIDNEFVGCGLDRTAGTYGSLTTGNWSIYNTFTSTCDNRQTNMTGILNQSTTGTLFAVNTFTDVTLQTDDQLLVNWTVWVT</sequence>
<protein>
    <submittedName>
        <fullName evidence="1">Uncharacterized protein</fullName>
    </submittedName>
</protein>
<accession>X1DIG8</accession>
<gene>
    <name evidence="1" type="ORF">S01H4_40292</name>
</gene>
<dbReference type="EMBL" id="BART01021927">
    <property type="protein sequence ID" value="GAH04824.1"/>
    <property type="molecule type" value="Genomic_DNA"/>
</dbReference>
<comment type="caution">
    <text evidence="1">The sequence shown here is derived from an EMBL/GenBank/DDBJ whole genome shotgun (WGS) entry which is preliminary data.</text>
</comment>
<dbReference type="AlphaFoldDB" id="X1DIG8"/>
<evidence type="ECO:0000313" key="1">
    <source>
        <dbReference type="EMBL" id="GAH04824.1"/>
    </source>
</evidence>
<organism evidence="1">
    <name type="scientific">marine sediment metagenome</name>
    <dbReference type="NCBI Taxonomy" id="412755"/>
    <lineage>
        <taxon>unclassified sequences</taxon>
        <taxon>metagenomes</taxon>
        <taxon>ecological metagenomes</taxon>
    </lineage>
</organism>
<reference evidence="1" key="1">
    <citation type="journal article" date="2014" name="Front. Microbiol.">
        <title>High frequency of phylogenetically diverse reductive dehalogenase-homologous genes in deep subseafloor sedimentary metagenomes.</title>
        <authorList>
            <person name="Kawai M."/>
            <person name="Futagami T."/>
            <person name="Toyoda A."/>
            <person name="Takaki Y."/>
            <person name="Nishi S."/>
            <person name="Hori S."/>
            <person name="Arai W."/>
            <person name="Tsubouchi T."/>
            <person name="Morono Y."/>
            <person name="Uchiyama I."/>
            <person name="Ito T."/>
            <person name="Fujiyama A."/>
            <person name="Inagaki F."/>
            <person name="Takami H."/>
        </authorList>
    </citation>
    <scope>NUCLEOTIDE SEQUENCE</scope>
    <source>
        <strain evidence="1">Expedition CK06-06</strain>
    </source>
</reference>
<feature type="non-terminal residue" evidence="1">
    <location>
        <position position="1"/>
    </location>
</feature>
<name>X1DIG8_9ZZZZ</name>
<proteinExistence type="predicted"/>